<organism evidence="1 2">
    <name type="scientific">Nonomuraea cypriaca</name>
    <dbReference type="NCBI Taxonomy" id="1187855"/>
    <lineage>
        <taxon>Bacteria</taxon>
        <taxon>Bacillati</taxon>
        <taxon>Actinomycetota</taxon>
        <taxon>Actinomycetes</taxon>
        <taxon>Streptosporangiales</taxon>
        <taxon>Streptosporangiaceae</taxon>
        <taxon>Nonomuraea</taxon>
    </lineage>
</organism>
<dbReference type="EMBL" id="JADOGI010000011">
    <property type="protein sequence ID" value="MBF8185221.1"/>
    <property type="molecule type" value="Genomic_DNA"/>
</dbReference>
<gene>
    <name evidence="1" type="ORF">ITP53_05595</name>
</gene>
<evidence type="ECO:0000313" key="2">
    <source>
        <dbReference type="Proteomes" id="UP000605361"/>
    </source>
</evidence>
<dbReference type="AlphaFoldDB" id="A0A931A2X4"/>
<sequence>MLLTRVLTTSATLLRGVLPDPLRSAFPCPRRLATCPGGFHIDLHRIGGPGTESAAERLEDMLLEQPGVERAEVNGRLGCVFVGCDPDEVDQDKLMAIAAELDEQEERAHHTPIRLAEEHVRATIRLAAGVTGIGLVFAGRAARLPRLTPAVPALLHLAESTPILREELDRLLGRRATNALFTSATLITQTLTLRPVGLLAHALVSAGRYVEARAGRQAWELLEERLAHQAGAYRHIRTAARLRPCPRSHGPIERYADVASPAAAGGYAVTRVATRSKQRALAILISATPTVAAISRDAFAGAVSRALGQRGSIVFETETLRHMDRVDTVILDADSITTGSWTIDRLVPLSTGLDTGELGDRLCSLIDFADPSGTWTSEDTVAEPLADLDKHLPAEAPEWRARGLLPIGVTREGRLVAVAGLAHELDPMAEAVVDTAKAATTVMLAGDDEGLAQRLAIERLVPGGPELGDAVVELQSEGHCVVVVSRESCQGLVHADIGVGVMDESGTVPWDAHVAGDLSGAHLLLSCLPRAVRVSRNGARLSAAAAVVGGLVAIAGPEATSLHRGQLVNAGASVMALILGEGAGRSAGRVPVPTLADARSAKDVLVRLHSSTHRIAEAEAVQRRGVAGQGGA</sequence>
<keyword evidence="2" id="KW-1185">Reference proteome</keyword>
<name>A0A931A2X4_9ACTN</name>
<proteinExistence type="predicted"/>
<accession>A0A931A2X4</accession>
<dbReference type="RefSeq" id="WP_195894209.1">
    <property type="nucleotide sequence ID" value="NZ_JADOGI010000011.1"/>
</dbReference>
<comment type="caution">
    <text evidence="1">The sequence shown here is derived from an EMBL/GenBank/DDBJ whole genome shotgun (WGS) entry which is preliminary data.</text>
</comment>
<protein>
    <submittedName>
        <fullName evidence="1">Uncharacterized protein</fullName>
    </submittedName>
</protein>
<reference evidence="1" key="1">
    <citation type="submission" date="2020-11" db="EMBL/GenBank/DDBJ databases">
        <title>Whole-genome analyses of Nonomuraea sp. K274.</title>
        <authorList>
            <person name="Veyisoglu A."/>
        </authorList>
    </citation>
    <scope>NUCLEOTIDE SEQUENCE</scope>
    <source>
        <strain evidence="1">K274</strain>
    </source>
</reference>
<evidence type="ECO:0000313" key="1">
    <source>
        <dbReference type="EMBL" id="MBF8185221.1"/>
    </source>
</evidence>
<dbReference type="Proteomes" id="UP000605361">
    <property type="component" value="Unassembled WGS sequence"/>
</dbReference>